<evidence type="ECO:0000256" key="1">
    <source>
        <dbReference type="SAM" id="MobiDB-lite"/>
    </source>
</evidence>
<dbReference type="RefSeq" id="WP_120181997.1">
    <property type="nucleotide sequence ID" value="NZ_MBTA01000025.1"/>
</dbReference>
<dbReference type="PROSITE" id="PS51257">
    <property type="entry name" value="PROKAR_LIPOPROTEIN"/>
    <property type="match status" value="1"/>
</dbReference>
<keyword evidence="4" id="KW-1185">Reference proteome</keyword>
<evidence type="ECO:0000313" key="4">
    <source>
        <dbReference type="Proteomes" id="UP000283433"/>
    </source>
</evidence>
<name>A0A419S4U9_9SPHI</name>
<keyword evidence="2" id="KW-0812">Transmembrane</keyword>
<protein>
    <submittedName>
        <fullName evidence="3">Uncharacterized protein</fullName>
    </submittedName>
</protein>
<accession>A0A419S4U9</accession>
<dbReference type="EMBL" id="MBTA01000025">
    <property type="protein sequence ID" value="RKD15128.1"/>
    <property type="molecule type" value="Genomic_DNA"/>
</dbReference>
<feature type="transmembrane region" description="Helical" evidence="2">
    <location>
        <begin position="100"/>
        <end position="120"/>
    </location>
</feature>
<dbReference type="AlphaFoldDB" id="A0A419S4U9"/>
<dbReference type="Proteomes" id="UP000283433">
    <property type="component" value="Unassembled WGS sequence"/>
</dbReference>
<reference evidence="3 4" key="1">
    <citation type="submission" date="2016-07" db="EMBL/GenBank/DDBJ databases">
        <title>Genome of Pelobium manganitolerans.</title>
        <authorList>
            <person name="Wu S."/>
            <person name="Wang G."/>
        </authorList>
    </citation>
    <scope>NUCLEOTIDE SEQUENCE [LARGE SCALE GENOMIC DNA]</scope>
    <source>
        <strain evidence="3 4">YS-25</strain>
    </source>
</reference>
<evidence type="ECO:0000313" key="3">
    <source>
        <dbReference type="EMBL" id="RKD15128.1"/>
    </source>
</evidence>
<feature type="region of interest" description="Disordered" evidence="1">
    <location>
        <begin position="40"/>
        <end position="76"/>
    </location>
</feature>
<feature type="transmembrane region" description="Helical" evidence="2">
    <location>
        <begin position="12"/>
        <end position="32"/>
    </location>
</feature>
<gene>
    <name evidence="3" type="ORF">BCY91_06295</name>
</gene>
<organism evidence="3 4">
    <name type="scientific">Pelobium manganitolerans</name>
    <dbReference type="NCBI Taxonomy" id="1842495"/>
    <lineage>
        <taxon>Bacteria</taxon>
        <taxon>Pseudomonadati</taxon>
        <taxon>Bacteroidota</taxon>
        <taxon>Sphingobacteriia</taxon>
        <taxon>Sphingobacteriales</taxon>
        <taxon>Sphingobacteriaceae</taxon>
        <taxon>Pelobium</taxon>
    </lineage>
</organism>
<sequence length="152" mass="17084">MKKSHLIQIKAVFLLIVFSLNTVVGFACSVGVDMGFNGSHHKQEATPAHSDSHQHAKPHHEHKEATDAHHSSDDEKNNCCKDEVAKLVKVDKLTPKSFDFGIYPVFVAAFISTFYQFNIVPSDLHTPDNKFFVRSHHPPIPDIRVAIQSFQI</sequence>
<feature type="compositionally biased region" description="Basic and acidic residues" evidence="1">
    <location>
        <begin position="61"/>
        <end position="76"/>
    </location>
</feature>
<dbReference type="NCBIfam" id="NF047658">
    <property type="entry name" value="HYC_CC_PP"/>
    <property type="match status" value="1"/>
</dbReference>
<keyword evidence="2" id="KW-0472">Membrane</keyword>
<evidence type="ECO:0000256" key="2">
    <source>
        <dbReference type="SAM" id="Phobius"/>
    </source>
</evidence>
<proteinExistence type="predicted"/>
<keyword evidence="2" id="KW-1133">Transmembrane helix</keyword>
<dbReference type="InterPro" id="IPR058060">
    <property type="entry name" value="HYC_CC_PP"/>
</dbReference>
<comment type="caution">
    <text evidence="3">The sequence shown here is derived from an EMBL/GenBank/DDBJ whole genome shotgun (WGS) entry which is preliminary data.</text>
</comment>